<evidence type="ECO:0000256" key="1">
    <source>
        <dbReference type="ARBA" id="ARBA00022574"/>
    </source>
</evidence>
<evidence type="ECO:0000256" key="2">
    <source>
        <dbReference type="ARBA" id="ARBA00022737"/>
    </source>
</evidence>
<dbReference type="PANTHER" id="PTHR22847">
    <property type="entry name" value="WD40 REPEAT PROTEIN"/>
    <property type="match status" value="1"/>
</dbReference>
<keyword evidence="2" id="KW-0677">Repeat</keyword>
<evidence type="ECO:0000313" key="5">
    <source>
        <dbReference type="Proteomes" id="UP000023152"/>
    </source>
</evidence>
<dbReference type="PROSITE" id="PS50082">
    <property type="entry name" value="WD_REPEATS_2"/>
    <property type="match status" value="1"/>
</dbReference>
<reference evidence="4 5" key="1">
    <citation type="journal article" date="2013" name="Curr. Biol.">
        <title>The Genome of the Foraminiferan Reticulomyxa filosa.</title>
        <authorList>
            <person name="Glockner G."/>
            <person name="Hulsmann N."/>
            <person name="Schleicher M."/>
            <person name="Noegel A.A."/>
            <person name="Eichinger L."/>
            <person name="Gallinger C."/>
            <person name="Pawlowski J."/>
            <person name="Sierra R."/>
            <person name="Euteneuer U."/>
            <person name="Pillet L."/>
            <person name="Moustafa A."/>
            <person name="Platzer M."/>
            <person name="Groth M."/>
            <person name="Szafranski K."/>
            <person name="Schliwa M."/>
        </authorList>
    </citation>
    <scope>NUCLEOTIDE SEQUENCE [LARGE SCALE GENOMIC DNA]</scope>
</reference>
<organism evidence="4 5">
    <name type="scientific">Reticulomyxa filosa</name>
    <dbReference type="NCBI Taxonomy" id="46433"/>
    <lineage>
        <taxon>Eukaryota</taxon>
        <taxon>Sar</taxon>
        <taxon>Rhizaria</taxon>
        <taxon>Retaria</taxon>
        <taxon>Foraminifera</taxon>
        <taxon>Monothalamids</taxon>
        <taxon>Reticulomyxidae</taxon>
        <taxon>Reticulomyxa</taxon>
    </lineage>
</organism>
<feature type="repeat" description="WD" evidence="3">
    <location>
        <begin position="168"/>
        <end position="210"/>
    </location>
</feature>
<dbReference type="AlphaFoldDB" id="X6MNY7"/>
<dbReference type="InterPro" id="IPR015943">
    <property type="entry name" value="WD40/YVTN_repeat-like_dom_sf"/>
</dbReference>
<dbReference type="Pfam" id="PF00400">
    <property type="entry name" value="WD40"/>
    <property type="match status" value="2"/>
</dbReference>
<dbReference type="GO" id="GO:1990234">
    <property type="term" value="C:transferase complex"/>
    <property type="evidence" value="ECO:0007669"/>
    <property type="project" value="UniProtKB-ARBA"/>
</dbReference>
<dbReference type="InterPro" id="IPR001680">
    <property type="entry name" value="WD40_rpt"/>
</dbReference>
<evidence type="ECO:0000256" key="3">
    <source>
        <dbReference type="PROSITE-ProRule" id="PRU00221"/>
    </source>
</evidence>
<dbReference type="PROSITE" id="PS00678">
    <property type="entry name" value="WD_REPEATS_1"/>
    <property type="match status" value="1"/>
</dbReference>
<dbReference type="Gene3D" id="2.130.10.10">
    <property type="entry name" value="YVTN repeat-like/Quinoprotein amine dehydrogenase"/>
    <property type="match status" value="1"/>
</dbReference>
<dbReference type="Proteomes" id="UP000023152">
    <property type="component" value="Unassembled WGS sequence"/>
</dbReference>
<sequence length="210" mass="24866">MEAQFNFSLTPSIFYLTSSKIIFQKKERTDELKLINKVVFKLSLDSSLFFSKEEEIQVIIQHWVRILKIKLGWIKDFDKIIVNYVILIIRHLVIVNSFALGQMIKQFVYVTLITTNKFNHSMDSNSVNCVKFSSYHYHNHRQNVICFSSMNKTIRFWDFRHNKQLQIFKGHANSIYGIEFSQFNGGRYLCSGSYDKTIRLWDVETSKSLH</sequence>
<proteinExistence type="predicted"/>
<feature type="non-terminal residue" evidence="4">
    <location>
        <position position="210"/>
    </location>
</feature>
<name>X6MNY7_RETFI</name>
<dbReference type="InterPro" id="IPR036322">
    <property type="entry name" value="WD40_repeat_dom_sf"/>
</dbReference>
<dbReference type="SMART" id="SM00320">
    <property type="entry name" value="WD40"/>
    <property type="match status" value="2"/>
</dbReference>
<dbReference type="PROSITE" id="PS50294">
    <property type="entry name" value="WD_REPEATS_REGION"/>
    <property type="match status" value="1"/>
</dbReference>
<gene>
    <name evidence="4" type="ORF">RFI_21795</name>
</gene>
<protein>
    <submittedName>
        <fullName evidence="4">Uncharacterized protein</fullName>
    </submittedName>
</protein>
<keyword evidence="5" id="KW-1185">Reference proteome</keyword>
<dbReference type="InterPro" id="IPR019775">
    <property type="entry name" value="WD40_repeat_CS"/>
</dbReference>
<evidence type="ECO:0000313" key="4">
    <source>
        <dbReference type="EMBL" id="ETO15569.1"/>
    </source>
</evidence>
<comment type="caution">
    <text evidence="4">The sequence shown here is derived from an EMBL/GenBank/DDBJ whole genome shotgun (WGS) entry which is preliminary data.</text>
</comment>
<accession>X6MNY7</accession>
<dbReference type="EMBL" id="ASPP01019003">
    <property type="protein sequence ID" value="ETO15569.1"/>
    <property type="molecule type" value="Genomic_DNA"/>
</dbReference>
<dbReference type="PANTHER" id="PTHR22847:SF637">
    <property type="entry name" value="WD REPEAT DOMAIN 5B"/>
    <property type="match status" value="1"/>
</dbReference>
<keyword evidence="1 3" id="KW-0853">WD repeat</keyword>
<dbReference type="SUPFAM" id="SSF50978">
    <property type="entry name" value="WD40 repeat-like"/>
    <property type="match status" value="1"/>
</dbReference>